<feature type="transmembrane region" description="Helical" evidence="6">
    <location>
        <begin position="280"/>
        <end position="309"/>
    </location>
</feature>
<dbReference type="RefSeq" id="WP_150923793.1">
    <property type="nucleotide sequence ID" value="NZ_CP044232.1"/>
</dbReference>
<dbReference type="GO" id="GO:0016874">
    <property type="term" value="F:ligase activity"/>
    <property type="evidence" value="ECO:0007669"/>
    <property type="project" value="UniProtKB-KW"/>
</dbReference>
<dbReference type="InterPro" id="IPR051533">
    <property type="entry name" value="WaaL-like"/>
</dbReference>
<evidence type="ECO:0000256" key="2">
    <source>
        <dbReference type="ARBA" id="ARBA00022692"/>
    </source>
</evidence>
<feature type="transmembrane region" description="Helical" evidence="6">
    <location>
        <begin position="209"/>
        <end position="226"/>
    </location>
</feature>
<dbReference type="InterPro" id="IPR007016">
    <property type="entry name" value="O-antigen_ligase-rel_domated"/>
</dbReference>
<dbReference type="GO" id="GO:0016020">
    <property type="term" value="C:membrane"/>
    <property type="evidence" value="ECO:0007669"/>
    <property type="project" value="UniProtKB-SubCell"/>
</dbReference>
<evidence type="ECO:0000256" key="5">
    <source>
        <dbReference type="SAM" id="MobiDB-lite"/>
    </source>
</evidence>
<evidence type="ECO:0000256" key="6">
    <source>
        <dbReference type="SAM" id="Phobius"/>
    </source>
</evidence>
<feature type="transmembrane region" description="Helical" evidence="6">
    <location>
        <begin position="90"/>
        <end position="109"/>
    </location>
</feature>
<feature type="transmembrane region" description="Helical" evidence="6">
    <location>
        <begin position="148"/>
        <end position="168"/>
    </location>
</feature>
<keyword evidence="2 6" id="KW-0812">Transmembrane</keyword>
<organism evidence="8 9">
    <name type="scientific">Microbacterium lushaniae</name>
    <dbReference type="NCBI Taxonomy" id="2614639"/>
    <lineage>
        <taxon>Bacteria</taxon>
        <taxon>Bacillati</taxon>
        <taxon>Actinomycetota</taxon>
        <taxon>Actinomycetes</taxon>
        <taxon>Micrococcales</taxon>
        <taxon>Microbacteriaceae</taxon>
        <taxon>Microbacterium</taxon>
    </lineage>
</organism>
<feature type="region of interest" description="Disordered" evidence="5">
    <location>
        <begin position="456"/>
        <end position="486"/>
    </location>
</feature>
<dbReference type="EMBL" id="CP044232">
    <property type="protein sequence ID" value="QEW02195.1"/>
    <property type="molecule type" value="Genomic_DNA"/>
</dbReference>
<keyword evidence="8" id="KW-0436">Ligase</keyword>
<protein>
    <submittedName>
        <fullName evidence="8">O-antigen ligase family protein</fullName>
    </submittedName>
</protein>
<name>A0A5J6L140_9MICO</name>
<comment type="subcellular location">
    <subcellularLocation>
        <location evidence="1">Membrane</location>
        <topology evidence="1">Multi-pass membrane protein</topology>
    </subcellularLocation>
</comment>
<evidence type="ECO:0000256" key="1">
    <source>
        <dbReference type="ARBA" id="ARBA00004141"/>
    </source>
</evidence>
<dbReference type="KEGG" id="mlz:F6J85_03150"/>
<evidence type="ECO:0000313" key="9">
    <source>
        <dbReference type="Proteomes" id="UP000325516"/>
    </source>
</evidence>
<reference evidence="9" key="1">
    <citation type="submission" date="2019-09" db="EMBL/GenBank/DDBJ databases">
        <title>Mumia zhuanghuii sp. nov. isolated from the intestinal contents of plateau pika (Ochotona curzoniae) in the Qinghai-Tibet plateau of China.</title>
        <authorList>
            <person name="Tian Z."/>
        </authorList>
    </citation>
    <scope>NUCLEOTIDE SEQUENCE [LARGE SCALE GENOMIC DNA]</scope>
    <source>
        <strain evidence="9">L-031</strain>
    </source>
</reference>
<dbReference type="PANTHER" id="PTHR37422:SF13">
    <property type="entry name" value="LIPOPOLYSACCHARIDE BIOSYNTHESIS PROTEIN PA4999-RELATED"/>
    <property type="match status" value="1"/>
</dbReference>
<dbReference type="Pfam" id="PF04932">
    <property type="entry name" value="Wzy_C"/>
    <property type="match status" value="1"/>
</dbReference>
<feature type="transmembrane region" description="Helical" evidence="6">
    <location>
        <begin position="53"/>
        <end position="70"/>
    </location>
</feature>
<feature type="transmembrane region" description="Helical" evidence="6">
    <location>
        <begin position="396"/>
        <end position="414"/>
    </location>
</feature>
<feature type="transmembrane region" description="Helical" evidence="6">
    <location>
        <begin position="420"/>
        <end position="439"/>
    </location>
</feature>
<feature type="domain" description="O-antigen ligase-related" evidence="7">
    <location>
        <begin position="244"/>
        <end position="370"/>
    </location>
</feature>
<accession>A0A5J6L140</accession>
<feature type="compositionally biased region" description="Gly residues" evidence="5">
    <location>
        <begin position="466"/>
        <end position="476"/>
    </location>
</feature>
<keyword evidence="3 6" id="KW-1133">Transmembrane helix</keyword>
<evidence type="ECO:0000256" key="4">
    <source>
        <dbReference type="ARBA" id="ARBA00023136"/>
    </source>
</evidence>
<dbReference type="PANTHER" id="PTHR37422">
    <property type="entry name" value="TEICHURONIC ACID BIOSYNTHESIS PROTEIN TUAE"/>
    <property type="match status" value="1"/>
</dbReference>
<evidence type="ECO:0000259" key="7">
    <source>
        <dbReference type="Pfam" id="PF04932"/>
    </source>
</evidence>
<dbReference type="AlphaFoldDB" id="A0A5J6L140"/>
<feature type="transmembrane region" description="Helical" evidence="6">
    <location>
        <begin position="238"/>
        <end position="268"/>
    </location>
</feature>
<feature type="transmembrane region" description="Helical" evidence="6">
    <location>
        <begin position="355"/>
        <end position="376"/>
    </location>
</feature>
<gene>
    <name evidence="8" type="ORF">F6J85_03150</name>
</gene>
<sequence length="486" mass="51315">MTLERSIAPPVEAWRHRGFTAPRGVTATTMITVYLVLLFAVPSNVTLGPLGSVGRPALLWGILLLVWWVLSRLQQRTVDARPVWQPIRFAYAALVVVALVAFAAAMLRGQPADQVSPAITALLRLMSWGGVLLVAMDGVRTYYEATRLVRWLVVVAALASVLGLAQSFTGSSLLDWVRSFPGVSVDLGGVDSRGDFTRASGTATHPLEFTASIVGVLPLAIATAIAGGYRSATRRQALLWWTPVALIALVSMLAVSRSALIGLVVAVVASVPGLPKAYRWVIGVAGLCGSMIVIAAVPGLFGTVLSLFTNAAGDPSALSRTNALARVPEFIGASPLIGQGFGTFLPRYYIFDNQWVLIAIELGILGLVCFTALIVAAMWSAIRASRRSPYGETRTLARSIAASVATLAALFLFFDGLSFPISAGLFFLVMGLTAAIRTIGEADKALFDADTRLQGLLDKDPRGGAPAAGGGAGRTTGQGRKVQDER</sequence>
<feature type="transmembrane region" description="Helical" evidence="6">
    <location>
        <begin position="330"/>
        <end position="349"/>
    </location>
</feature>
<dbReference type="Proteomes" id="UP000325516">
    <property type="component" value="Chromosome"/>
</dbReference>
<evidence type="ECO:0000256" key="3">
    <source>
        <dbReference type="ARBA" id="ARBA00022989"/>
    </source>
</evidence>
<keyword evidence="4 6" id="KW-0472">Membrane</keyword>
<feature type="transmembrane region" description="Helical" evidence="6">
    <location>
        <begin position="21"/>
        <end position="41"/>
    </location>
</feature>
<feature type="transmembrane region" description="Helical" evidence="6">
    <location>
        <begin position="115"/>
        <end position="136"/>
    </location>
</feature>
<proteinExistence type="predicted"/>
<keyword evidence="9" id="KW-1185">Reference proteome</keyword>
<evidence type="ECO:0000313" key="8">
    <source>
        <dbReference type="EMBL" id="QEW02195.1"/>
    </source>
</evidence>